<gene>
    <name evidence="2" type="ORF">LAL4801_00954</name>
</gene>
<protein>
    <submittedName>
        <fullName evidence="2">L-aminopeptidase/D-esterase</fullName>
    </submittedName>
</protein>
<reference evidence="3" key="1">
    <citation type="submission" date="2015-07" db="EMBL/GenBank/DDBJ databases">
        <authorList>
            <person name="Rodrigo-Torres Lidia"/>
            <person name="Arahal R.David."/>
        </authorList>
    </citation>
    <scope>NUCLEOTIDE SEQUENCE [LARGE SCALE GENOMIC DNA]</scope>
    <source>
        <strain evidence="3">CECT 4801</strain>
    </source>
</reference>
<dbReference type="InterPro" id="IPR005321">
    <property type="entry name" value="Peptidase_S58_DmpA"/>
</dbReference>
<keyword evidence="3" id="KW-1185">Reference proteome</keyword>
<keyword evidence="2" id="KW-0645">Protease</keyword>
<name>A0A0M6XYG8_9HYPH</name>
<dbReference type="AlphaFoldDB" id="A0A0M6XYG8"/>
<proteinExistence type="inferred from homology"/>
<dbReference type="Pfam" id="PF03576">
    <property type="entry name" value="Peptidase_S58"/>
    <property type="match status" value="1"/>
</dbReference>
<dbReference type="RefSeq" id="WP_055654545.1">
    <property type="nucleotide sequence ID" value="NZ_CXST01000001.1"/>
</dbReference>
<dbReference type="PANTHER" id="PTHR36512">
    <property type="entry name" value="D-AMINOPEPTIDASE"/>
    <property type="match status" value="1"/>
</dbReference>
<organism evidence="2 3">
    <name type="scientific">Roseibium aggregatum</name>
    <dbReference type="NCBI Taxonomy" id="187304"/>
    <lineage>
        <taxon>Bacteria</taxon>
        <taxon>Pseudomonadati</taxon>
        <taxon>Pseudomonadota</taxon>
        <taxon>Alphaproteobacteria</taxon>
        <taxon>Hyphomicrobiales</taxon>
        <taxon>Stappiaceae</taxon>
        <taxon>Roseibium</taxon>
    </lineage>
</organism>
<dbReference type="Proteomes" id="UP000048926">
    <property type="component" value="Unassembled WGS sequence"/>
</dbReference>
<dbReference type="OrthoDB" id="9770388at2"/>
<evidence type="ECO:0000313" key="2">
    <source>
        <dbReference type="EMBL" id="CTQ42523.1"/>
    </source>
</evidence>
<accession>A0A0M6XYG8</accession>
<evidence type="ECO:0000256" key="1">
    <source>
        <dbReference type="ARBA" id="ARBA00007068"/>
    </source>
</evidence>
<dbReference type="EMBL" id="CXST01000001">
    <property type="protein sequence ID" value="CTQ42523.1"/>
    <property type="molecule type" value="Genomic_DNA"/>
</dbReference>
<keyword evidence="2" id="KW-0031">Aminopeptidase</keyword>
<evidence type="ECO:0000313" key="3">
    <source>
        <dbReference type="Proteomes" id="UP000048926"/>
    </source>
</evidence>
<sequence length="348" mass="36488">MSSFPSLSPTRVHGLICGTLEPGPLNTLADIDGIAVGHRTTCEGDLRTGFTAIVPHPGNLFREKLPAAVEVINGFGKSAGLIQVDELGTLETPILLTNTFGVGTGVNALIRRAIAENPEIGRSTGTINPVVMECNDGYLSDIQAMALSEADAEAALKAAGSKVEQGSVGAGTGMSAFGFKGGIGSASRLFELGGRQHRLAALVLANFGRPGDLVLPDGRRPHPKEARQSEERGSVIVVLATDVPLESRQLKRIARRAGAGLARLGAYYGNGSGDIALAFSTACKIAHFEEGDFIVRDILKEDKIDVLFQAAAETTQEAVLNAMIASPAMRGRGRSKRPSLADWLDGHA</sequence>
<comment type="similarity">
    <text evidence="1">Belongs to the peptidase S58 family.</text>
</comment>
<dbReference type="SUPFAM" id="SSF56266">
    <property type="entry name" value="DmpA/ArgJ-like"/>
    <property type="match status" value="1"/>
</dbReference>
<keyword evidence="2" id="KW-0378">Hydrolase</keyword>
<dbReference type="PANTHER" id="PTHR36512:SF3">
    <property type="entry name" value="BLR5678 PROTEIN"/>
    <property type="match status" value="1"/>
</dbReference>
<dbReference type="Gene3D" id="3.60.70.12">
    <property type="entry name" value="L-amino peptidase D-ALA esterase/amidase"/>
    <property type="match status" value="1"/>
</dbReference>
<dbReference type="InterPro" id="IPR016117">
    <property type="entry name" value="ArgJ-like_dom_sf"/>
</dbReference>
<dbReference type="CDD" id="cd02253">
    <property type="entry name" value="DmpA"/>
    <property type="match status" value="1"/>
</dbReference>
<dbReference type="GO" id="GO:0004177">
    <property type="term" value="F:aminopeptidase activity"/>
    <property type="evidence" value="ECO:0007669"/>
    <property type="project" value="UniProtKB-KW"/>
</dbReference>